<evidence type="ECO:0000313" key="1">
    <source>
        <dbReference type="EMBL" id="CAG6677694.1"/>
    </source>
</evidence>
<protein>
    <submittedName>
        <fullName evidence="1">Uncharacterized protein</fullName>
    </submittedName>
</protein>
<dbReference type="EMBL" id="HBUF01243339">
    <property type="protein sequence ID" value="CAG6677694.1"/>
    <property type="molecule type" value="Transcribed_RNA"/>
</dbReference>
<organism evidence="1">
    <name type="scientific">Cacopsylla melanoneura</name>
    <dbReference type="NCBI Taxonomy" id="428564"/>
    <lineage>
        <taxon>Eukaryota</taxon>
        <taxon>Metazoa</taxon>
        <taxon>Ecdysozoa</taxon>
        <taxon>Arthropoda</taxon>
        <taxon>Hexapoda</taxon>
        <taxon>Insecta</taxon>
        <taxon>Pterygota</taxon>
        <taxon>Neoptera</taxon>
        <taxon>Paraneoptera</taxon>
        <taxon>Hemiptera</taxon>
        <taxon>Sternorrhyncha</taxon>
        <taxon>Psylloidea</taxon>
        <taxon>Psyllidae</taxon>
        <taxon>Psyllinae</taxon>
        <taxon>Cacopsylla</taxon>
    </lineage>
</organism>
<accession>A0A8D8SXI9</accession>
<name>A0A8D8SXI9_9HEMI</name>
<reference evidence="1" key="1">
    <citation type="submission" date="2021-05" db="EMBL/GenBank/DDBJ databases">
        <authorList>
            <person name="Alioto T."/>
            <person name="Alioto T."/>
            <person name="Gomez Garrido J."/>
        </authorList>
    </citation>
    <scope>NUCLEOTIDE SEQUENCE</scope>
</reference>
<dbReference type="AlphaFoldDB" id="A0A8D8SXI9"/>
<proteinExistence type="predicted"/>
<sequence>MKQHTIRIALITIKDTFSNPWALKHLVPGVIPESDLPGLLSALAFETLGPWNADTKIFLKTVGQTLSTLSEEKRAWSYLRVGLGNMHEQIWFPQVKNHNGNC</sequence>